<name>A0A8D5U7D1_9CREN</name>
<dbReference type="Proteomes" id="UP000825123">
    <property type="component" value="Chromosome"/>
</dbReference>
<dbReference type="KEGG" id="csty:KN1_16390"/>
<protein>
    <submittedName>
        <fullName evidence="1">Uncharacterized protein</fullName>
    </submittedName>
</protein>
<proteinExistence type="predicted"/>
<gene>
    <name evidence="1" type="ORF">KN1_16390</name>
</gene>
<dbReference type="EMBL" id="AP024597">
    <property type="protein sequence ID" value="BCU70342.1"/>
    <property type="molecule type" value="Genomic_DNA"/>
</dbReference>
<evidence type="ECO:0000313" key="2">
    <source>
        <dbReference type="Proteomes" id="UP000825123"/>
    </source>
</evidence>
<reference evidence="1 2" key="1">
    <citation type="submission" date="2021-04" db="EMBL/GenBank/DDBJ databases">
        <title>Complete genome sequence of Stygiolobus sp. KN-1.</title>
        <authorList>
            <person name="Nakamura K."/>
            <person name="Sakai H."/>
            <person name="Kurosawa N."/>
        </authorList>
    </citation>
    <scope>NUCLEOTIDE SEQUENCE [LARGE SCALE GENOMIC DNA]</scope>
    <source>
        <strain evidence="1 2">KN-1</strain>
    </source>
</reference>
<accession>A0A8D5U7D1</accession>
<organism evidence="1 2">
    <name type="scientific">Stygiolobus caldivivus</name>
    <dbReference type="NCBI Taxonomy" id="2824673"/>
    <lineage>
        <taxon>Archaea</taxon>
        <taxon>Thermoproteota</taxon>
        <taxon>Thermoprotei</taxon>
        <taxon>Sulfolobales</taxon>
        <taxon>Sulfolobaceae</taxon>
        <taxon>Stygiolobus</taxon>
    </lineage>
</organism>
<dbReference type="AlphaFoldDB" id="A0A8D5U7D1"/>
<evidence type="ECO:0000313" key="1">
    <source>
        <dbReference type="EMBL" id="BCU70342.1"/>
    </source>
</evidence>
<sequence length="57" mass="6445">MNSNISKYYTIKKSDACISGYGIYECIEDKCKLIACTVPSPLSTAIDLTFYTKFTKY</sequence>
<keyword evidence="2" id="KW-1185">Reference proteome</keyword>